<feature type="compositionally biased region" description="Low complexity" evidence="1">
    <location>
        <begin position="69"/>
        <end position="83"/>
    </location>
</feature>
<dbReference type="STRING" id="106004.A0A1Y2D8I0"/>
<feature type="compositionally biased region" description="Basic and acidic residues" evidence="1">
    <location>
        <begin position="102"/>
        <end position="116"/>
    </location>
</feature>
<reference evidence="3 4" key="1">
    <citation type="submission" date="2016-07" db="EMBL/GenBank/DDBJ databases">
        <title>Pervasive Adenine N6-methylation of Active Genes in Fungi.</title>
        <authorList>
            <consortium name="DOE Joint Genome Institute"/>
            <person name="Mondo S.J."/>
            <person name="Dannebaum R.O."/>
            <person name="Kuo R.C."/>
            <person name="Labutti K."/>
            <person name="Haridas S."/>
            <person name="Kuo A."/>
            <person name="Salamov A."/>
            <person name="Ahrendt S.R."/>
            <person name="Lipzen A."/>
            <person name="Sullivan W."/>
            <person name="Andreopoulos W.B."/>
            <person name="Clum A."/>
            <person name="Lindquist E."/>
            <person name="Daum C."/>
            <person name="Ramamoorthy G.K."/>
            <person name="Gryganskyi A."/>
            <person name="Culley D."/>
            <person name="Magnuson J.K."/>
            <person name="James T.Y."/>
            <person name="O'Malley M.A."/>
            <person name="Stajich J.E."/>
            <person name="Spatafora J.W."/>
            <person name="Visel A."/>
            <person name="Grigoriev I.V."/>
        </authorList>
    </citation>
    <scope>NUCLEOTIDE SEQUENCE [LARGE SCALE GENOMIC DNA]</scope>
    <source>
        <strain evidence="3 4">62-1032</strain>
    </source>
</reference>
<feature type="region of interest" description="Disordered" evidence="1">
    <location>
        <begin position="154"/>
        <end position="181"/>
    </location>
</feature>
<dbReference type="PANTHER" id="PTHR39394:SF1">
    <property type="entry name" value="DNAJ HOMOLOGUE SUBFAMILY C MEMBER 28 CONSERVED DOMAIN-CONTAINING PROTEIN"/>
    <property type="match status" value="1"/>
</dbReference>
<feature type="domain" description="DnaJ homologue subfamily C member 28 conserved" evidence="2">
    <location>
        <begin position="279"/>
        <end position="350"/>
    </location>
</feature>
<dbReference type="Pfam" id="PF09350">
    <property type="entry name" value="DJC28_CD"/>
    <property type="match status" value="1"/>
</dbReference>
<name>A0A1Y2D8I0_9BASI</name>
<feature type="region of interest" description="Disordered" evidence="1">
    <location>
        <begin position="195"/>
        <end position="221"/>
    </location>
</feature>
<dbReference type="PANTHER" id="PTHR39394">
    <property type="entry name" value="YALI0E31793P"/>
    <property type="match status" value="1"/>
</dbReference>
<dbReference type="AlphaFoldDB" id="A0A1Y2D8I0"/>
<organism evidence="3 4">
    <name type="scientific">Leucosporidium creatinivorum</name>
    <dbReference type="NCBI Taxonomy" id="106004"/>
    <lineage>
        <taxon>Eukaryota</taxon>
        <taxon>Fungi</taxon>
        <taxon>Dikarya</taxon>
        <taxon>Basidiomycota</taxon>
        <taxon>Pucciniomycotina</taxon>
        <taxon>Microbotryomycetes</taxon>
        <taxon>Leucosporidiales</taxon>
        <taxon>Leucosporidium</taxon>
    </lineage>
</organism>
<comment type="caution">
    <text evidence="3">The sequence shown here is derived from an EMBL/GenBank/DDBJ whole genome shotgun (WGS) entry which is preliminary data.</text>
</comment>
<feature type="region of interest" description="Disordered" evidence="1">
    <location>
        <begin position="100"/>
        <end position="126"/>
    </location>
</feature>
<gene>
    <name evidence="3" type="ORF">BCR35DRAFT_355727</name>
</gene>
<accession>A0A1Y2D8I0</accession>
<dbReference type="EMBL" id="MCGR01000090">
    <property type="protein sequence ID" value="ORY55527.1"/>
    <property type="molecule type" value="Genomic_DNA"/>
</dbReference>
<evidence type="ECO:0000256" key="1">
    <source>
        <dbReference type="SAM" id="MobiDB-lite"/>
    </source>
</evidence>
<keyword evidence="4" id="KW-1185">Reference proteome</keyword>
<proteinExistence type="predicted"/>
<dbReference type="InterPro" id="IPR018961">
    <property type="entry name" value="DnaJ_homolog_subfam-C_membr-28"/>
</dbReference>
<evidence type="ECO:0000259" key="2">
    <source>
        <dbReference type="Pfam" id="PF09350"/>
    </source>
</evidence>
<feature type="compositionally biased region" description="Low complexity" evidence="1">
    <location>
        <begin position="1"/>
        <end position="38"/>
    </location>
</feature>
<dbReference type="OrthoDB" id="547796at2759"/>
<feature type="region of interest" description="Disordered" evidence="1">
    <location>
        <begin position="1"/>
        <end position="83"/>
    </location>
</feature>
<dbReference type="Proteomes" id="UP000193467">
    <property type="component" value="Unassembled WGS sequence"/>
</dbReference>
<sequence length="501" mass="55502">MIVRTASRVRSGAGSRARASYIPAAASPASSLSSTIFAAPQPLQRPTSRTFASSALAPDDSASRNSQLGGSTSGSSSSSSSSSSAAYLLEQALKLEEEEERVLEAQKRGKKPKELQEDAWDGDEPQHRAIRRILEDQYKPLRVKGHVKKIPQPAPLCNSLFADRNPSPPPSAESSAPKEPWQVKFKAPDHYQSDIRTADSSSLPPPISGTPSSSLRSRGVARPQRIAQAWERSLDYGAGFRPGGLGERVMVPDENAEEGGERRQEGRRAMGGMRAWDGIVEDKIQQARRDGLFKHVKGRGKPILRDLEAESNPYIKRDDFLINRVIKQQGVAPPWIELQQELEISLRAFRQAIRENWIRRATRMQSLGGVTAGAIREVEEGWRDKEWEAEQESYHTVSINAINSTVRRYNVVAPYSARRGLHSVNAEVAACVKACIPAISWELQRRLDGGRVSELPERRVGEKGEALEEPVVEQKAADDRFWPALRRGVFELLGVGVEQRK</sequence>
<evidence type="ECO:0000313" key="4">
    <source>
        <dbReference type="Proteomes" id="UP000193467"/>
    </source>
</evidence>
<evidence type="ECO:0000313" key="3">
    <source>
        <dbReference type="EMBL" id="ORY55527.1"/>
    </source>
</evidence>
<protein>
    <recommendedName>
        <fullName evidence="2">DnaJ homologue subfamily C member 28 conserved domain-containing protein</fullName>
    </recommendedName>
</protein>
<dbReference type="InParanoid" id="A0A1Y2D8I0"/>